<dbReference type="Pfam" id="PF00145">
    <property type="entry name" value="DNA_methylase"/>
    <property type="match status" value="1"/>
</dbReference>
<sequence>MSKQPKIISLYSGAGGLDYGFEAAGFDTAVAVEFDKQCCETLRRNRRSWRVVERSIFDVPTKEILKLGALKRAEVDLVIGGPPCQPFSKSAYWVKGDTSRLDDPRADTLAAYMQVIEEALPKAFLLENVGGLAFSGKDEGLKLLLDKIERINKKTKSNYVPYYQIVNAANYGVPQLRERFILVASREGLPFNFPSPTHGEPQPDLPLFPMKSSSVKLLPYRTAWDAIADVRPALGEKLSVQGKWAALLPSIPEGQNYLFHTDRGGGVPLFGWRRRYWQFLLKLAKNRPSWTIQAQPGSSIGPFHWENRRLSAQELCRLQTIPDDIVITGGRVEVQRQIGNAVPSLLAEVLARAIRTQLLELSPETGALKLMPPDRSPAPPPNKVEPVPDQYLHLKGDHAPHPGTGKGEAALARARKSA</sequence>
<evidence type="ECO:0000256" key="3">
    <source>
        <dbReference type="ARBA" id="ARBA00022691"/>
    </source>
</evidence>
<dbReference type="PANTHER" id="PTHR10629:SF52">
    <property type="entry name" value="DNA (CYTOSINE-5)-METHYLTRANSFERASE 1"/>
    <property type="match status" value="1"/>
</dbReference>
<keyword evidence="4" id="KW-0680">Restriction system</keyword>
<dbReference type="AlphaFoldDB" id="A0A250JCE2"/>
<organism evidence="10 11">
    <name type="scientific">Cystobacter fuscus</name>
    <dbReference type="NCBI Taxonomy" id="43"/>
    <lineage>
        <taxon>Bacteria</taxon>
        <taxon>Pseudomonadati</taxon>
        <taxon>Myxococcota</taxon>
        <taxon>Myxococcia</taxon>
        <taxon>Myxococcales</taxon>
        <taxon>Cystobacterineae</taxon>
        <taxon>Archangiaceae</taxon>
        <taxon>Cystobacter</taxon>
    </lineage>
</organism>
<dbReference type="GO" id="GO:0003886">
    <property type="term" value="F:DNA (cytosine-5-)-methyltransferase activity"/>
    <property type="evidence" value="ECO:0007669"/>
    <property type="project" value="UniProtKB-EC"/>
</dbReference>
<dbReference type="Proteomes" id="UP000217257">
    <property type="component" value="Chromosome"/>
</dbReference>
<dbReference type="EC" id="2.1.1.37" evidence="8"/>
<dbReference type="EMBL" id="CP022098">
    <property type="protein sequence ID" value="ATB41565.1"/>
    <property type="molecule type" value="Genomic_DNA"/>
</dbReference>
<protein>
    <recommendedName>
        <fullName evidence="8">Cytosine-specific methyltransferase</fullName>
        <ecNumber evidence="8">2.1.1.37</ecNumber>
    </recommendedName>
</protein>
<dbReference type="KEGG" id="cfus:CYFUS_007031"/>
<accession>A0A250JCE2</accession>
<gene>
    <name evidence="10" type="ORF">CYFUS_007031</name>
</gene>
<proteinExistence type="inferred from homology"/>
<evidence type="ECO:0000256" key="7">
    <source>
        <dbReference type="RuleBase" id="RU000416"/>
    </source>
</evidence>
<dbReference type="InterPro" id="IPR001525">
    <property type="entry name" value="C5_MeTfrase"/>
</dbReference>
<evidence type="ECO:0000256" key="1">
    <source>
        <dbReference type="ARBA" id="ARBA00022603"/>
    </source>
</evidence>
<keyword evidence="3 6" id="KW-0949">S-adenosyl-L-methionine</keyword>
<keyword evidence="2 6" id="KW-0808">Transferase</keyword>
<comment type="similarity">
    <text evidence="6 7">Belongs to the class I-like SAM-binding methyltransferase superfamily. C5-methyltransferase family.</text>
</comment>
<dbReference type="RefSeq" id="WP_095989267.1">
    <property type="nucleotide sequence ID" value="NZ_CP022098.1"/>
</dbReference>
<dbReference type="GO" id="GO:0009307">
    <property type="term" value="P:DNA restriction-modification system"/>
    <property type="evidence" value="ECO:0007669"/>
    <property type="project" value="UniProtKB-KW"/>
</dbReference>
<dbReference type="GO" id="GO:0044027">
    <property type="term" value="P:negative regulation of gene expression via chromosomal CpG island methylation"/>
    <property type="evidence" value="ECO:0007669"/>
    <property type="project" value="TreeGrafter"/>
</dbReference>
<dbReference type="InterPro" id="IPR018117">
    <property type="entry name" value="C5_DNA_meth_AS"/>
</dbReference>
<dbReference type="GO" id="GO:0032259">
    <property type="term" value="P:methylation"/>
    <property type="evidence" value="ECO:0007669"/>
    <property type="project" value="UniProtKB-KW"/>
</dbReference>
<dbReference type="InterPro" id="IPR050390">
    <property type="entry name" value="C5-Methyltransferase"/>
</dbReference>
<dbReference type="GO" id="GO:0003677">
    <property type="term" value="F:DNA binding"/>
    <property type="evidence" value="ECO:0007669"/>
    <property type="project" value="TreeGrafter"/>
</dbReference>
<feature type="compositionally biased region" description="Pro residues" evidence="9">
    <location>
        <begin position="374"/>
        <end position="383"/>
    </location>
</feature>
<dbReference type="Gene3D" id="3.40.50.150">
    <property type="entry name" value="Vaccinia Virus protein VP39"/>
    <property type="match status" value="1"/>
</dbReference>
<feature type="active site" evidence="6">
    <location>
        <position position="84"/>
    </location>
</feature>
<evidence type="ECO:0000256" key="4">
    <source>
        <dbReference type="ARBA" id="ARBA00022747"/>
    </source>
</evidence>
<dbReference type="PROSITE" id="PS00094">
    <property type="entry name" value="C5_MTASE_1"/>
    <property type="match status" value="1"/>
</dbReference>
<dbReference type="PANTHER" id="PTHR10629">
    <property type="entry name" value="CYTOSINE-SPECIFIC METHYLTRANSFERASE"/>
    <property type="match status" value="1"/>
</dbReference>
<dbReference type="NCBIfam" id="TIGR00675">
    <property type="entry name" value="dcm"/>
    <property type="match status" value="1"/>
</dbReference>
<evidence type="ECO:0000256" key="5">
    <source>
        <dbReference type="ARBA" id="ARBA00047422"/>
    </source>
</evidence>
<evidence type="ECO:0000313" key="10">
    <source>
        <dbReference type="EMBL" id="ATB41565.1"/>
    </source>
</evidence>
<keyword evidence="1 6" id="KW-0489">Methyltransferase</keyword>
<evidence type="ECO:0000256" key="2">
    <source>
        <dbReference type="ARBA" id="ARBA00022679"/>
    </source>
</evidence>
<dbReference type="PRINTS" id="PR00105">
    <property type="entry name" value="C5METTRFRASE"/>
</dbReference>
<evidence type="ECO:0000256" key="6">
    <source>
        <dbReference type="PROSITE-ProRule" id="PRU01016"/>
    </source>
</evidence>
<evidence type="ECO:0000256" key="8">
    <source>
        <dbReference type="RuleBase" id="RU000417"/>
    </source>
</evidence>
<name>A0A250JCE2_9BACT</name>
<evidence type="ECO:0000313" key="11">
    <source>
        <dbReference type="Proteomes" id="UP000217257"/>
    </source>
</evidence>
<dbReference type="InterPro" id="IPR029063">
    <property type="entry name" value="SAM-dependent_MTases_sf"/>
</dbReference>
<dbReference type="Gene3D" id="3.90.120.10">
    <property type="entry name" value="DNA Methylase, subunit A, domain 2"/>
    <property type="match status" value="1"/>
</dbReference>
<dbReference type="REBASE" id="218057">
    <property type="entry name" value="M.Cfu52655ORF7031P"/>
</dbReference>
<evidence type="ECO:0000256" key="9">
    <source>
        <dbReference type="SAM" id="MobiDB-lite"/>
    </source>
</evidence>
<reference evidence="10 11" key="1">
    <citation type="submission" date="2017-06" db="EMBL/GenBank/DDBJ databases">
        <title>Sequencing and comparative analysis of myxobacterial genomes.</title>
        <authorList>
            <person name="Rupp O."/>
            <person name="Goesmann A."/>
            <person name="Sogaard-Andersen L."/>
        </authorList>
    </citation>
    <scope>NUCLEOTIDE SEQUENCE [LARGE SCALE GENOMIC DNA]</scope>
    <source>
        <strain evidence="10 11">DSM 52655</strain>
    </source>
</reference>
<comment type="catalytic activity">
    <reaction evidence="5 8">
        <text>a 2'-deoxycytidine in DNA + S-adenosyl-L-methionine = a 5-methyl-2'-deoxycytidine in DNA + S-adenosyl-L-homocysteine + H(+)</text>
        <dbReference type="Rhea" id="RHEA:13681"/>
        <dbReference type="Rhea" id="RHEA-COMP:11369"/>
        <dbReference type="Rhea" id="RHEA-COMP:11370"/>
        <dbReference type="ChEBI" id="CHEBI:15378"/>
        <dbReference type="ChEBI" id="CHEBI:57856"/>
        <dbReference type="ChEBI" id="CHEBI:59789"/>
        <dbReference type="ChEBI" id="CHEBI:85452"/>
        <dbReference type="ChEBI" id="CHEBI:85454"/>
        <dbReference type="EC" id="2.1.1.37"/>
    </reaction>
</comment>
<dbReference type="PROSITE" id="PS51679">
    <property type="entry name" value="SAM_MT_C5"/>
    <property type="match status" value="1"/>
</dbReference>
<dbReference type="SUPFAM" id="SSF53335">
    <property type="entry name" value="S-adenosyl-L-methionine-dependent methyltransferases"/>
    <property type="match status" value="1"/>
</dbReference>
<feature type="region of interest" description="Disordered" evidence="9">
    <location>
        <begin position="366"/>
        <end position="418"/>
    </location>
</feature>